<proteinExistence type="predicted"/>
<dbReference type="EMBL" id="LNTB01000001">
    <property type="protein sequence ID" value="KSW12178.1"/>
    <property type="molecule type" value="Genomic_DNA"/>
</dbReference>
<gene>
    <name evidence="1" type="ORF">CF15_05300</name>
</gene>
<keyword evidence="2" id="KW-1185">Reference proteome</keyword>
<reference evidence="1 2" key="1">
    <citation type="submission" date="2015-11" db="EMBL/GenBank/DDBJ databases">
        <title>Genome sequence of Pyrodictium occultum PL-19, a marine hyperthermophilic archaeon isolated from Volcano, Italy.</title>
        <authorList>
            <person name="Utturkar S."/>
            <person name="Huber H."/>
            <person name="Leptihn S."/>
            <person name="Brown S."/>
            <person name="Stetter K.O."/>
            <person name="Podar M."/>
        </authorList>
    </citation>
    <scope>NUCLEOTIDE SEQUENCE [LARGE SCALE GENOMIC DNA]</scope>
    <source>
        <strain evidence="1 2">PL-19</strain>
    </source>
</reference>
<name>A0A0V8RW21_PYROC</name>
<protein>
    <submittedName>
        <fullName evidence="1">Uncharacterized protein</fullName>
    </submittedName>
</protein>
<evidence type="ECO:0000313" key="1">
    <source>
        <dbReference type="EMBL" id="KSW12178.1"/>
    </source>
</evidence>
<comment type="caution">
    <text evidence="1">The sequence shown here is derived from an EMBL/GenBank/DDBJ whole genome shotgun (WGS) entry which is preliminary data.</text>
</comment>
<dbReference type="Proteomes" id="UP000053352">
    <property type="component" value="Unassembled WGS sequence"/>
</dbReference>
<evidence type="ECO:0000313" key="2">
    <source>
        <dbReference type="Proteomes" id="UP000053352"/>
    </source>
</evidence>
<dbReference type="AlphaFoldDB" id="A0A0V8RW21"/>
<sequence length="107" mass="11928">MVIPPLSNSPGVLGLLAMGYTSVRYISLMEAVERVLRDLGGSADLDTLLREVWRRYVEHGDGEKVVMRLYRHPSGRLWSPDAEEALRVLEAAGVIVKRGRWVALRGA</sequence>
<accession>A0A0V8RW21</accession>
<organism evidence="1 2">
    <name type="scientific">Pyrodictium occultum</name>
    <dbReference type="NCBI Taxonomy" id="2309"/>
    <lineage>
        <taxon>Archaea</taxon>
        <taxon>Thermoproteota</taxon>
        <taxon>Thermoprotei</taxon>
        <taxon>Desulfurococcales</taxon>
        <taxon>Pyrodictiaceae</taxon>
        <taxon>Pyrodictium</taxon>
    </lineage>
</organism>